<name>A0A8H6HAF2_9AGAR</name>
<gene>
    <name evidence="2" type="ORF">DFP72DRAFT_1082211</name>
</gene>
<dbReference type="AlphaFoldDB" id="A0A8H6HAF2"/>
<keyword evidence="3" id="KW-1185">Reference proteome</keyword>
<dbReference type="EMBL" id="JACGCI010000191">
    <property type="protein sequence ID" value="KAF6742268.1"/>
    <property type="molecule type" value="Genomic_DNA"/>
</dbReference>
<sequence>MPPPPGPLPNTTVHSRLVAEVAMIQFAVADTTVVAHPSLAHATRSSFAQKQEVRADAVVSSLPPFVAVDTRHLFMDELFRLVDWFVPTYIRAIFTCPRGPDAGKRAFLSLFRDLLRRCRGFVPWLREDTSAMQRLWSRLLNTARTTSLASLPPDRFVNAWQEDLSWRPVSEHLVRGFPRALSVHPLAYGVSLIFIMSATPTVLDIPDEINLRIIKLLPVMDLQAFAQASRQRALARTALDDRFKDLLRLWGLDVAGTVTMMRDTETVLGGSGALAVVLPDRSWFPLNLDFYCPLGRAHEVVAFFRTQSYYNMRGAGGYVPPYANKGVNITYTLASSVVLRGLSVVESLSSSSPLVPILFFDCTLGMNYVSSTGVTCCFPVLAKGGKGLLFSSRYDDSFRREQSLSKYREVGFSLQESCRCEHHDGNRSPQCRSSSPRHCLQVLRRTSDKFCLRLSFTDNVCVSPGPEVSWRGTSDRSSTLVAVHGKKELEVFVAEGRVGSGSKWYKVALELFGHSKTD</sequence>
<reference evidence="2 3" key="1">
    <citation type="submission" date="2020-07" db="EMBL/GenBank/DDBJ databases">
        <title>Comparative genomics of pyrophilous fungi reveals a link between fire events and developmental genes.</title>
        <authorList>
            <consortium name="DOE Joint Genome Institute"/>
            <person name="Steindorff A.S."/>
            <person name="Carver A."/>
            <person name="Calhoun S."/>
            <person name="Stillman K."/>
            <person name="Liu H."/>
            <person name="Lipzen A."/>
            <person name="Pangilinan J."/>
            <person name="Labutti K."/>
            <person name="Bruns T.D."/>
            <person name="Grigoriev I.V."/>
        </authorList>
    </citation>
    <scope>NUCLEOTIDE SEQUENCE [LARGE SCALE GENOMIC DNA]</scope>
    <source>
        <strain evidence="2 3">CBS 144469</strain>
    </source>
</reference>
<evidence type="ECO:0000313" key="3">
    <source>
        <dbReference type="Proteomes" id="UP000521943"/>
    </source>
</evidence>
<evidence type="ECO:0000259" key="1">
    <source>
        <dbReference type="PROSITE" id="PS50181"/>
    </source>
</evidence>
<comment type="caution">
    <text evidence="2">The sequence shown here is derived from an EMBL/GenBank/DDBJ whole genome shotgun (WGS) entry which is preliminary data.</text>
</comment>
<dbReference type="OrthoDB" id="3270380at2759"/>
<protein>
    <recommendedName>
        <fullName evidence="1">F-box domain-containing protein</fullName>
    </recommendedName>
</protein>
<feature type="domain" description="F-box" evidence="1">
    <location>
        <begin position="199"/>
        <end position="246"/>
    </location>
</feature>
<dbReference type="InterPro" id="IPR001810">
    <property type="entry name" value="F-box_dom"/>
</dbReference>
<dbReference type="Proteomes" id="UP000521943">
    <property type="component" value="Unassembled WGS sequence"/>
</dbReference>
<proteinExistence type="predicted"/>
<evidence type="ECO:0000313" key="2">
    <source>
        <dbReference type="EMBL" id="KAF6742268.1"/>
    </source>
</evidence>
<accession>A0A8H6HAF2</accession>
<organism evidence="2 3">
    <name type="scientific">Ephemerocybe angulata</name>
    <dbReference type="NCBI Taxonomy" id="980116"/>
    <lineage>
        <taxon>Eukaryota</taxon>
        <taxon>Fungi</taxon>
        <taxon>Dikarya</taxon>
        <taxon>Basidiomycota</taxon>
        <taxon>Agaricomycotina</taxon>
        <taxon>Agaricomycetes</taxon>
        <taxon>Agaricomycetidae</taxon>
        <taxon>Agaricales</taxon>
        <taxon>Agaricineae</taxon>
        <taxon>Psathyrellaceae</taxon>
        <taxon>Ephemerocybe</taxon>
    </lineage>
</organism>
<dbReference type="PROSITE" id="PS50181">
    <property type="entry name" value="FBOX"/>
    <property type="match status" value="1"/>
</dbReference>